<gene>
    <name evidence="1" type="ORF">RPERSI_LOCUS25144</name>
</gene>
<accession>A0ACA9S008</accession>
<dbReference type="EMBL" id="CAJVQC010082331">
    <property type="protein sequence ID" value="CAG8819474.1"/>
    <property type="molecule type" value="Genomic_DNA"/>
</dbReference>
<keyword evidence="2" id="KW-1185">Reference proteome</keyword>
<organism evidence="1 2">
    <name type="scientific">Racocetra persica</name>
    <dbReference type="NCBI Taxonomy" id="160502"/>
    <lineage>
        <taxon>Eukaryota</taxon>
        <taxon>Fungi</taxon>
        <taxon>Fungi incertae sedis</taxon>
        <taxon>Mucoromycota</taxon>
        <taxon>Glomeromycotina</taxon>
        <taxon>Glomeromycetes</taxon>
        <taxon>Diversisporales</taxon>
        <taxon>Gigasporaceae</taxon>
        <taxon>Racocetra</taxon>
    </lineage>
</organism>
<protein>
    <submittedName>
        <fullName evidence="1">4461_t:CDS:1</fullName>
    </submittedName>
</protein>
<reference evidence="1" key="1">
    <citation type="submission" date="2021-06" db="EMBL/GenBank/DDBJ databases">
        <authorList>
            <person name="Kallberg Y."/>
            <person name="Tangrot J."/>
            <person name="Rosling A."/>
        </authorList>
    </citation>
    <scope>NUCLEOTIDE SEQUENCE</scope>
    <source>
        <strain evidence="1">MA461A</strain>
    </source>
</reference>
<evidence type="ECO:0000313" key="2">
    <source>
        <dbReference type="Proteomes" id="UP000789920"/>
    </source>
</evidence>
<dbReference type="Proteomes" id="UP000789920">
    <property type="component" value="Unassembled WGS sequence"/>
</dbReference>
<feature type="non-terminal residue" evidence="1">
    <location>
        <position position="84"/>
    </location>
</feature>
<comment type="caution">
    <text evidence="1">The sequence shown here is derived from an EMBL/GenBank/DDBJ whole genome shotgun (WGS) entry which is preliminary data.</text>
</comment>
<name>A0ACA9S008_9GLOM</name>
<sequence length="84" mass="9685">NKSSNFYNGSPGPPLCRVREIFDFQIPYTSSDEISTLYFTHSLWKIQLGLRNTSSMIDNICEEIQRQRQRPLINPPDVPAELSI</sequence>
<proteinExistence type="predicted"/>
<feature type="non-terminal residue" evidence="1">
    <location>
        <position position="1"/>
    </location>
</feature>
<evidence type="ECO:0000313" key="1">
    <source>
        <dbReference type="EMBL" id="CAG8819474.1"/>
    </source>
</evidence>